<dbReference type="PANTHER" id="PTHR22603:SF66">
    <property type="entry name" value="ETHANOLAMINE KINASE"/>
    <property type="match status" value="1"/>
</dbReference>
<dbReference type="PROSITE" id="PS50011">
    <property type="entry name" value="PROTEIN_KINASE_DOM"/>
    <property type="match status" value="1"/>
</dbReference>
<reference evidence="2 3" key="1">
    <citation type="submission" date="2019-01" db="EMBL/GenBank/DDBJ databases">
        <authorList>
            <consortium name="Pathogen Informatics"/>
        </authorList>
    </citation>
    <scope>NUCLEOTIDE SEQUENCE [LARGE SCALE GENOMIC DNA]</scope>
    <source>
        <strain evidence="2 3">NCTC10179</strain>
    </source>
</reference>
<dbReference type="KEGG" id="mcou:NCTC10179_00472"/>
<dbReference type="Proteomes" id="UP000289497">
    <property type="component" value="Chromosome"/>
</dbReference>
<dbReference type="GO" id="GO:0005524">
    <property type="term" value="F:ATP binding"/>
    <property type="evidence" value="ECO:0007669"/>
    <property type="project" value="InterPro"/>
</dbReference>
<dbReference type="GO" id="GO:0004305">
    <property type="term" value="F:ethanolamine kinase activity"/>
    <property type="evidence" value="ECO:0007669"/>
    <property type="project" value="TreeGrafter"/>
</dbReference>
<dbReference type="GO" id="GO:0005737">
    <property type="term" value="C:cytoplasm"/>
    <property type="evidence" value="ECO:0007669"/>
    <property type="project" value="TreeGrafter"/>
</dbReference>
<dbReference type="InterPro" id="IPR000719">
    <property type="entry name" value="Prot_kinase_dom"/>
</dbReference>
<sequence>MKKINLGFTNESFQDGKLFIQKKKYNNFNHKIDYSILNKLDFVPKLVENSQEWLKYEFIESQEFIFDEETLKEVARNLKTLHDSKLKFPKTNHAARIKEYRKVLKDKNIHIEVLNKYYKRINNILAHAENNRPLHNDLFKVNILKDKKGKLWFIDWEYASMGDKHFDLAYFITSNSLSEDQEKIFLDEYDSYWEEYLWQHKILIYYLVILWINVQDQKPFDDKPFYDLVEKTVQTYEFKKKNNLFRN</sequence>
<dbReference type="SUPFAM" id="SSF56112">
    <property type="entry name" value="Protein kinase-like (PK-like)"/>
    <property type="match status" value="1"/>
</dbReference>
<dbReference type="PANTHER" id="PTHR22603">
    <property type="entry name" value="CHOLINE/ETHANOALAMINE KINASE"/>
    <property type="match status" value="1"/>
</dbReference>
<organism evidence="2 3">
    <name type="scientific">Mycoplasmopsis columboralis</name>
    <dbReference type="NCBI Taxonomy" id="171282"/>
    <lineage>
        <taxon>Bacteria</taxon>
        <taxon>Bacillati</taxon>
        <taxon>Mycoplasmatota</taxon>
        <taxon>Mycoplasmoidales</taxon>
        <taxon>Metamycoplasmataceae</taxon>
        <taxon>Mycoplasmopsis</taxon>
    </lineage>
</organism>
<gene>
    <name evidence="2" type="ORF">NCTC10179_00472</name>
</gene>
<keyword evidence="2" id="KW-0418">Kinase</keyword>
<dbReference type="Gene3D" id="3.90.1200.10">
    <property type="match status" value="1"/>
</dbReference>
<accession>A0A449B6R1</accession>
<dbReference type="GO" id="GO:0004672">
    <property type="term" value="F:protein kinase activity"/>
    <property type="evidence" value="ECO:0007669"/>
    <property type="project" value="InterPro"/>
</dbReference>
<dbReference type="RefSeq" id="WP_036434766.1">
    <property type="nucleotide sequence ID" value="NZ_LR215039.1"/>
</dbReference>
<keyword evidence="3" id="KW-1185">Reference proteome</keyword>
<dbReference type="OrthoDB" id="9803871at2"/>
<evidence type="ECO:0000313" key="2">
    <source>
        <dbReference type="EMBL" id="VEU76297.1"/>
    </source>
</evidence>
<evidence type="ECO:0000259" key="1">
    <source>
        <dbReference type="PROSITE" id="PS50011"/>
    </source>
</evidence>
<dbReference type="Pfam" id="PF01633">
    <property type="entry name" value="Choline_kinase"/>
    <property type="match status" value="1"/>
</dbReference>
<evidence type="ECO:0000313" key="3">
    <source>
        <dbReference type="Proteomes" id="UP000289497"/>
    </source>
</evidence>
<dbReference type="InterPro" id="IPR011009">
    <property type="entry name" value="Kinase-like_dom_sf"/>
</dbReference>
<dbReference type="AlphaFoldDB" id="A0A449B6R1"/>
<dbReference type="GO" id="GO:0006646">
    <property type="term" value="P:phosphatidylethanolamine biosynthetic process"/>
    <property type="evidence" value="ECO:0007669"/>
    <property type="project" value="TreeGrafter"/>
</dbReference>
<feature type="domain" description="Protein kinase" evidence="1">
    <location>
        <begin position="1"/>
        <end position="247"/>
    </location>
</feature>
<protein>
    <submittedName>
        <fullName evidence="2">Thiamine kinase</fullName>
    </submittedName>
</protein>
<name>A0A449B6R1_9BACT</name>
<dbReference type="EMBL" id="LR215039">
    <property type="protein sequence ID" value="VEU76297.1"/>
    <property type="molecule type" value="Genomic_DNA"/>
</dbReference>
<keyword evidence="2" id="KW-0808">Transferase</keyword>
<proteinExistence type="predicted"/>